<gene>
    <name evidence="1" type="ORF">AYBTSS11_LOCUS4594</name>
</gene>
<protein>
    <submittedName>
        <fullName evidence="1">Uncharacterized protein</fullName>
    </submittedName>
</protein>
<evidence type="ECO:0000313" key="2">
    <source>
        <dbReference type="Proteomes" id="UP001189624"/>
    </source>
</evidence>
<keyword evidence="2" id="KW-1185">Reference proteome</keyword>
<dbReference type="Proteomes" id="UP001189624">
    <property type="component" value="Chromosome 2"/>
</dbReference>
<organism evidence="1 2">
    <name type="scientific">Sphenostylis stenocarpa</name>
    <dbReference type="NCBI Taxonomy" id="92480"/>
    <lineage>
        <taxon>Eukaryota</taxon>
        <taxon>Viridiplantae</taxon>
        <taxon>Streptophyta</taxon>
        <taxon>Embryophyta</taxon>
        <taxon>Tracheophyta</taxon>
        <taxon>Spermatophyta</taxon>
        <taxon>Magnoliopsida</taxon>
        <taxon>eudicotyledons</taxon>
        <taxon>Gunneridae</taxon>
        <taxon>Pentapetalae</taxon>
        <taxon>rosids</taxon>
        <taxon>fabids</taxon>
        <taxon>Fabales</taxon>
        <taxon>Fabaceae</taxon>
        <taxon>Papilionoideae</taxon>
        <taxon>50 kb inversion clade</taxon>
        <taxon>NPAAA clade</taxon>
        <taxon>indigoferoid/millettioid clade</taxon>
        <taxon>Phaseoleae</taxon>
        <taxon>Sphenostylis</taxon>
    </lineage>
</organism>
<dbReference type="Gramene" id="rna-AYBTSS11_LOCUS4594">
    <property type="protein sequence ID" value="CAJ1929947.1"/>
    <property type="gene ID" value="gene-AYBTSS11_LOCUS4594"/>
</dbReference>
<reference evidence="1" key="1">
    <citation type="submission" date="2023-10" db="EMBL/GenBank/DDBJ databases">
        <authorList>
            <person name="Domelevo Entfellner J.-B."/>
        </authorList>
    </citation>
    <scope>NUCLEOTIDE SEQUENCE</scope>
</reference>
<sequence length="76" mass="9077">MAPPLGPFVTWRKNTHTNGDTWKFHSVETVLKMEPYSRLQKEKKMQNHQSYRCYSDMKRKVFNQRLAVIYSLKNAS</sequence>
<dbReference type="AlphaFoldDB" id="A0AA86S0P7"/>
<proteinExistence type="predicted"/>
<dbReference type="EMBL" id="OY731399">
    <property type="protein sequence ID" value="CAJ1929947.1"/>
    <property type="molecule type" value="Genomic_DNA"/>
</dbReference>
<accession>A0AA86S0P7</accession>
<evidence type="ECO:0000313" key="1">
    <source>
        <dbReference type="EMBL" id="CAJ1929947.1"/>
    </source>
</evidence>
<name>A0AA86S0P7_9FABA</name>